<organism evidence="2 3">
    <name type="scientific">Herbidospora solisilvae</name>
    <dbReference type="NCBI Taxonomy" id="2696284"/>
    <lineage>
        <taxon>Bacteria</taxon>
        <taxon>Bacillati</taxon>
        <taxon>Actinomycetota</taxon>
        <taxon>Actinomycetes</taxon>
        <taxon>Streptosporangiales</taxon>
        <taxon>Streptosporangiaceae</taxon>
        <taxon>Herbidospora</taxon>
    </lineage>
</organism>
<dbReference type="Proteomes" id="UP000479526">
    <property type="component" value="Unassembled WGS sequence"/>
</dbReference>
<dbReference type="PANTHER" id="PTHR42759">
    <property type="entry name" value="MOXR FAMILY PROTEIN"/>
    <property type="match status" value="1"/>
</dbReference>
<feature type="domain" description="AAA+ ATPase" evidence="1">
    <location>
        <begin position="40"/>
        <end position="182"/>
    </location>
</feature>
<dbReference type="AlphaFoldDB" id="A0A7C9NAT9"/>
<evidence type="ECO:0000313" key="3">
    <source>
        <dbReference type="Proteomes" id="UP000479526"/>
    </source>
</evidence>
<accession>A0A7C9NAT9</accession>
<keyword evidence="3" id="KW-1185">Reference proteome</keyword>
<dbReference type="InterPro" id="IPR027417">
    <property type="entry name" value="P-loop_NTPase"/>
</dbReference>
<proteinExistence type="predicted"/>
<comment type="caution">
    <text evidence="2">The sequence shown here is derived from an EMBL/GenBank/DDBJ whole genome shotgun (WGS) entry which is preliminary data.</text>
</comment>
<dbReference type="GO" id="GO:0016887">
    <property type="term" value="F:ATP hydrolysis activity"/>
    <property type="evidence" value="ECO:0007669"/>
    <property type="project" value="InterPro"/>
</dbReference>
<evidence type="ECO:0000259" key="1">
    <source>
        <dbReference type="SMART" id="SM00382"/>
    </source>
</evidence>
<dbReference type="Pfam" id="PF17863">
    <property type="entry name" value="AAA_lid_2"/>
    <property type="match status" value="1"/>
</dbReference>
<dbReference type="PANTHER" id="PTHR42759:SF5">
    <property type="entry name" value="METHANOL DEHYDROGENASE REGULATOR"/>
    <property type="match status" value="1"/>
</dbReference>
<dbReference type="EMBL" id="WXEW01000010">
    <property type="protein sequence ID" value="NAS26073.1"/>
    <property type="molecule type" value="Genomic_DNA"/>
</dbReference>
<evidence type="ECO:0000313" key="2">
    <source>
        <dbReference type="EMBL" id="NAS26073.1"/>
    </source>
</evidence>
<dbReference type="InterPro" id="IPR003593">
    <property type="entry name" value="AAA+_ATPase"/>
</dbReference>
<dbReference type="InterPro" id="IPR050764">
    <property type="entry name" value="CbbQ/NirQ/NorQ/GpvN"/>
</dbReference>
<dbReference type="Gene3D" id="1.10.8.80">
    <property type="entry name" value="Magnesium chelatase subunit I, C-Terminal domain"/>
    <property type="match status" value="1"/>
</dbReference>
<protein>
    <submittedName>
        <fullName evidence="2">AAA domain-containing protein</fullName>
    </submittedName>
</protein>
<name>A0A7C9NAT9_9ACTN</name>
<dbReference type="InterPro" id="IPR041628">
    <property type="entry name" value="ChlI/MoxR_AAA_lid"/>
</dbReference>
<dbReference type="SUPFAM" id="SSF52540">
    <property type="entry name" value="P-loop containing nucleoside triphosphate hydrolases"/>
    <property type="match status" value="1"/>
</dbReference>
<sequence>MAENDEYGFQERFQRVADNIGGVVVGADEEIRLALICLFSSGHLLLEGPPGVAKTTLAKAIARSLSGLSVRRIQFTPDLLPSDIVGVPIYHPELGDFRFHPGAVFANVVIGDEINRASPRAQAALLEPMAERQVTVDGVTHVLPDPFFCVATRNPAEYLGTYGLPEAQLDRFQMRLRIGFPHQHHEIAIIEGGLSDNVPERLEAVLSREEALAMIDVAARTYVEPSILGFVASLAAGTRRDRDVRLGVSPRAAIALATAARAAARAAGRAYVTGDDVKRLVVPVFAHRLALSSEALQRGRSAEQVLARVIESVDAPEGRAA</sequence>
<reference evidence="2 3" key="1">
    <citation type="submission" date="2020-01" db="EMBL/GenBank/DDBJ databases">
        <title>Herbidospora sp. NEAU-GS84 nov., a novel actinomycete isolated from soil.</title>
        <authorList>
            <person name="Han L."/>
        </authorList>
    </citation>
    <scope>NUCLEOTIDE SEQUENCE [LARGE SCALE GENOMIC DNA]</scope>
    <source>
        <strain evidence="2 3">NEAU-GS84</strain>
    </source>
</reference>
<dbReference type="RefSeq" id="WP_161483111.1">
    <property type="nucleotide sequence ID" value="NZ_WXEW01000010.1"/>
</dbReference>
<dbReference type="SMART" id="SM00382">
    <property type="entry name" value="AAA"/>
    <property type="match status" value="1"/>
</dbReference>
<gene>
    <name evidence="2" type="ORF">GT755_30930</name>
</gene>
<dbReference type="Pfam" id="PF07726">
    <property type="entry name" value="AAA_3"/>
    <property type="match status" value="1"/>
</dbReference>
<dbReference type="PIRSF" id="PIRSF002849">
    <property type="entry name" value="AAA_ATPase_chaperone_MoxR_prd"/>
    <property type="match status" value="1"/>
</dbReference>
<dbReference type="Gene3D" id="3.40.50.300">
    <property type="entry name" value="P-loop containing nucleotide triphosphate hydrolases"/>
    <property type="match status" value="1"/>
</dbReference>
<dbReference type="GO" id="GO:0005524">
    <property type="term" value="F:ATP binding"/>
    <property type="evidence" value="ECO:0007669"/>
    <property type="project" value="InterPro"/>
</dbReference>
<dbReference type="InterPro" id="IPR011703">
    <property type="entry name" value="ATPase_AAA-3"/>
</dbReference>
<dbReference type="CDD" id="cd00009">
    <property type="entry name" value="AAA"/>
    <property type="match status" value="1"/>
</dbReference>